<evidence type="ECO:0000313" key="2">
    <source>
        <dbReference type="Proteomes" id="UP001177670"/>
    </source>
</evidence>
<sequence>KTSIFLPVIGLLDATRVRQEIFFLSSQFEKIFKWTTLCIWKITKRYDVERIGEEATKGERSEETLEETK</sequence>
<gene>
    <name evidence="1" type="ORF">K0M31_009082</name>
</gene>
<keyword evidence="2" id="KW-1185">Reference proteome</keyword>
<evidence type="ECO:0000313" key="1">
    <source>
        <dbReference type="EMBL" id="KAK1122638.1"/>
    </source>
</evidence>
<feature type="non-terminal residue" evidence="1">
    <location>
        <position position="1"/>
    </location>
</feature>
<dbReference type="Proteomes" id="UP001177670">
    <property type="component" value="Unassembled WGS sequence"/>
</dbReference>
<comment type="caution">
    <text evidence="1">The sequence shown here is derived from an EMBL/GenBank/DDBJ whole genome shotgun (WGS) entry which is preliminary data.</text>
</comment>
<protein>
    <submittedName>
        <fullName evidence="1">Uncharacterized protein</fullName>
    </submittedName>
</protein>
<organism evidence="1 2">
    <name type="scientific">Melipona bicolor</name>
    <dbReference type="NCBI Taxonomy" id="60889"/>
    <lineage>
        <taxon>Eukaryota</taxon>
        <taxon>Metazoa</taxon>
        <taxon>Ecdysozoa</taxon>
        <taxon>Arthropoda</taxon>
        <taxon>Hexapoda</taxon>
        <taxon>Insecta</taxon>
        <taxon>Pterygota</taxon>
        <taxon>Neoptera</taxon>
        <taxon>Endopterygota</taxon>
        <taxon>Hymenoptera</taxon>
        <taxon>Apocrita</taxon>
        <taxon>Aculeata</taxon>
        <taxon>Apoidea</taxon>
        <taxon>Anthophila</taxon>
        <taxon>Apidae</taxon>
        <taxon>Melipona</taxon>
    </lineage>
</organism>
<name>A0AA40FNW0_9HYME</name>
<dbReference type="EMBL" id="JAHYIQ010000022">
    <property type="protein sequence ID" value="KAK1122638.1"/>
    <property type="molecule type" value="Genomic_DNA"/>
</dbReference>
<reference evidence="1" key="1">
    <citation type="submission" date="2021-10" db="EMBL/GenBank/DDBJ databases">
        <title>Melipona bicolor Genome sequencing and assembly.</title>
        <authorList>
            <person name="Araujo N.S."/>
            <person name="Arias M.C."/>
        </authorList>
    </citation>
    <scope>NUCLEOTIDE SEQUENCE</scope>
    <source>
        <strain evidence="1">USP_2M_L1-L4_2017</strain>
        <tissue evidence="1">Whole body</tissue>
    </source>
</reference>
<dbReference type="AlphaFoldDB" id="A0AA40FNW0"/>
<proteinExistence type="predicted"/>
<accession>A0AA40FNW0</accession>